<gene>
    <name evidence="10" type="ORF">VNI00_004006</name>
</gene>
<dbReference type="SMART" id="SM00813">
    <property type="entry name" value="Alpha-L-AF_C"/>
    <property type="match status" value="1"/>
</dbReference>
<keyword evidence="5" id="KW-0732">Signal</keyword>
<accession>A0AAW0DQI0</accession>
<evidence type="ECO:0000256" key="5">
    <source>
        <dbReference type="ARBA" id="ARBA00022729"/>
    </source>
</evidence>
<feature type="domain" description="Alpha-L-arabinofuranosidase C-terminal" evidence="9">
    <location>
        <begin position="424"/>
        <end position="597"/>
    </location>
</feature>
<dbReference type="InterPro" id="IPR010720">
    <property type="entry name" value="Alpha-L-AF_C"/>
</dbReference>
<evidence type="ECO:0000256" key="6">
    <source>
        <dbReference type="ARBA" id="ARBA00022801"/>
    </source>
</evidence>
<evidence type="ECO:0000256" key="8">
    <source>
        <dbReference type="SAM" id="MobiDB-lite"/>
    </source>
</evidence>
<reference evidence="10 11" key="1">
    <citation type="submission" date="2024-01" db="EMBL/GenBank/DDBJ databases">
        <title>A draft genome for a cacao thread blight-causing isolate of Paramarasmius palmivorus.</title>
        <authorList>
            <person name="Baruah I.K."/>
            <person name="Bukari Y."/>
            <person name="Amoako-Attah I."/>
            <person name="Meinhardt L.W."/>
            <person name="Bailey B.A."/>
            <person name="Cohen S.P."/>
        </authorList>
    </citation>
    <scope>NUCLEOTIDE SEQUENCE [LARGE SCALE GENOMIC DNA]</scope>
    <source>
        <strain evidence="10 11">GH-12</strain>
    </source>
</reference>
<dbReference type="InterPro" id="IPR017853">
    <property type="entry name" value="GH"/>
</dbReference>
<comment type="caution">
    <text evidence="10">The sequence shown here is derived from an EMBL/GenBank/DDBJ whole genome shotgun (WGS) entry which is preliminary data.</text>
</comment>
<dbReference type="InterPro" id="IPR051563">
    <property type="entry name" value="Glycosyl_Hydrolase_51"/>
</dbReference>
<comment type="catalytic activity">
    <reaction evidence="1">
        <text>Hydrolysis of terminal non-reducing alpha-L-arabinofuranoside residues in alpha-L-arabinosides.</text>
        <dbReference type="EC" id="3.2.1.55"/>
    </reaction>
</comment>
<evidence type="ECO:0000313" key="10">
    <source>
        <dbReference type="EMBL" id="KAK7053380.1"/>
    </source>
</evidence>
<dbReference type="Pfam" id="PF06964">
    <property type="entry name" value="Alpha-L-AF_C"/>
    <property type="match status" value="1"/>
</dbReference>
<evidence type="ECO:0000256" key="2">
    <source>
        <dbReference type="ARBA" id="ARBA00004834"/>
    </source>
</evidence>
<evidence type="ECO:0000259" key="9">
    <source>
        <dbReference type="SMART" id="SM00813"/>
    </source>
</evidence>
<dbReference type="AlphaFoldDB" id="A0AAW0DQI0"/>
<dbReference type="PANTHER" id="PTHR31776:SF0">
    <property type="entry name" value="ALPHA-L-ARABINOFURANOSIDASE 1"/>
    <property type="match status" value="1"/>
</dbReference>
<dbReference type="Gene3D" id="3.20.20.80">
    <property type="entry name" value="Glycosidases"/>
    <property type="match status" value="1"/>
</dbReference>
<dbReference type="EC" id="3.2.1.55" evidence="4"/>
<dbReference type="GO" id="GO:0046556">
    <property type="term" value="F:alpha-L-arabinofuranosidase activity"/>
    <property type="evidence" value="ECO:0007669"/>
    <property type="project" value="UniProtKB-EC"/>
</dbReference>
<protein>
    <recommendedName>
        <fullName evidence="4">non-reducing end alpha-L-arabinofuranosidase</fullName>
        <ecNumber evidence="4">3.2.1.55</ecNumber>
    </recommendedName>
</protein>
<keyword evidence="7" id="KW-0325">Glycoprotein</keyword>
<evidence type="ECO:0000256" key="7">
    <source>
        <dbReference type="ARBA" id="ARBA00023180"/>
    </source>
</evidence>
<dbReference type="Proteomes" id="UP001383192">
    <property type="component" value="Unassembled WGS sequence"/>
</dbReference>
<keyword evidence="6" id="KW-0378">Hydrolase</keyword>
<dbReference type="InterPro" id="IPR055235">
    <property type="entry name" value="ASD1_cat"/>
</dbReference>
<name>A0AAW0DQI0_9AGAR</name>
<sequence length="606" mass="66625">MLITSNNHSLPVSSKIQGMGFVTLFIEMAEPIRSPSHNVTLGKEDKTNTARHGSVISRRGPRPCGGIAVEPNNPRRCSHDQARETKPTFSVYDLELERRMPESRELHMSSSFAGNAVVSLRSASGETFGSSEIQLSGSQTEWTKVSANIIPSSSAGNSDNQFVVTIDGADGETIHFSMLSLFPPTFKNRENGMRADIAEALYDIKPAFFRFPGGNNLGGSVETRWKWRETIGELVDRPGRPGTWGYYNTDGLGLLDYLLWCEDAEMEPIMAVWGGLALSGGEGTSVPENELGPYVQEAIDQINFVIGDPEQSEAAALRASLGHPEPFKLQYVEIGNEDFVNEDTYQYRWRVFYNAISEAFPDLTLINTGFLGTNYDPKPPARDHHVYESPQWFSQNPFFYDSMARDGTKYFDGEYAVISTVPGDIWNNRLPYPVIQGAVAEAAYMTGLERNSDIVFAACYAPLLNHISGTQWSPDLVSYDAQNVIKSASYYVQKLFGNNRGDEYLPSTLPAETGALQWSVVRSGSDQIIIKIANTATNDESISFSLPWDNVDTNGSLDLLTAANDAANPPNAPDTVLPTNDSINVGKEFSYTAPGLSLSVIRFTAS</sequence>
<comment type="pathway">
    <text evidence="2">Glycan metabolism; L-arabinan degradation.</text>
</comment>
<dbReference type="Pfam" id="PF22848">
    <property type="entry name" value="ASD1_dom"/>
    <property type="match status" value="1"/>
</dbReference>
<dbReference type="GO" id="GO:0046373">
    <property type="term" value="P:L-arabinose metabolic process"/>
    <property type="evidence" value="ECO:0007669"/>
    <property type="project" value="InterPro"/>
</dbReference>
<proteinExistence type="inferred from homology"/>
<dbReference type="EMBL" id="JAYKXP010000010">
    <property type="protein sequence ID" value="KAK7053380.1"/>
    <property type="molecule type" value="Genomic_DNA"/>
</dbReference>
<evidence type="ECO:0000256" key="3">
    <source>
        <dbReference type="ARBA" id="ARBA00007186"/>
    </source>
</evidence>
<keyword evidence="11" id="KW-1185">Reference proteome</keyword>
<dbReference type="SUPFAM" id="SSF51445">
    <property type="entry name" value="(Trans)glycosidases"/>
    <property type="match status" value="1"/>
</dbReference>
<evidence type="ECO:0000256" key="1">
    <source>
        <dbReference type="ARBA" id="ARBA00001462"/>
    </source>
</evidence>
<comment type="similarity">
    <text evidence="3">Belongs to the glycosyl hydrolase 51 family.</text>
</comment>
<evidence type="ECO:0000313" key="11">
    <source>
        <dbReference type="Proteomes" id="UP001383192"/>
    </source>
</evidence>
<evidence type="ECO:0000256" key="4">
    <source>
        <dbReference type="ARBA" id="ARBA00012670"/>
    </source>
</evidence>
<dbReference type="PANTHER" id="PTHR31776">
    <property type="entry name" value="ALPHA-L-ARABINOFURANOSIDASE 1"/>
    <property type="match status" value="1"/>
</dbReference>
<feature type="region of interest" description="Disordered" evidence="8">
    <location>
        <begin position="36"/>
        <end position="81"/>
    </location>
</feature>
<organism evidence="10 11">
    <name type="scientific">Paramarasmius palmivorus</name>
    <dbReference type="NCBI Taxonomy" id="297713"/>
    <lineage>
        <taxon>Eukaryota</taxon>
        <taxon>Fungi</taxon>
        <taxon>Dikarya</taxon>
        <taxon>Basidiomycota</taxon>
        <taxon>Agaricomycotina</taxon>
        <taxon>Agaricomycetes</taxon>
        <taxon>Agaricomycetidae</taxon>
        <taxon>Agaricales</taxon>
        <taxon>Marasmiineae</taxon>
        <taxon>Marasmiaceae</taxon>
        <taxon>Paramarasmius</taxon>
    </lineage>
</organism>